<dbReference type="InterPro" id="IPR013766">
    <property type="entry name" value="Thioredoxin_domain"/>
</dbReference>
<dbReference type="AlphaFoldDB" id="A0A502KX49"/>
<dbReference type="GO" id="GO:0016491">
    <property type="term" value="F:oxidoreductase activity"/>
    <property type="evidence" value="ECO:0007669"/>
    <property type="project" value="InterPro"/>
</dbReference>
<dbReference type="EMBL" id="SAWY01000038">
    <property type="protein sequence ID" value="TPH12817.1"/>
    <property type="molecule type" value="Genomic_DNA"/>
</dbReference>
<dbReference type="Proteomes" id="UP000315303">
    <property type="component" value="Unassembled WGS sequence"/>
</dbReference>
<keyword evidence="3" id="KW-1185">Reference proteome</keyword>
<dbReference type="Gene3D" id="3.40.30.10">
    <property type="entry name" value="Glutaredoxin"/>
    <property type="match status" value="1"/>
</dbReference>
<name>A0A502KX49_9GAMM</name>
<proteinExistence type="predicted"/>
<feature type="domain" description="Thioredoxin" evidence="1">
    <location>
        <begin position="25"/>
        <end position="167"/>
    </location>
</feature>
<gene>
    <name evidence="2" type="ORF">EPA86_15455</name>
</gene>
<dbReference type="InterPro" id="IPR000866">
    <property type="entry name" value="AhpC/TSA"/>
</dbReference>
<dbReference type="SUPFAM" id="SSF52833">
    <property type="entry name" value="Thioredoxin-like"/>
    <property type="match status" value="1"/>
</dbReference>
<dbReference type="RefSeq" id="WP_140605207.1">
    <property type="nucleotide sequence ID" value="NZ_SAWY01000038.1"/>
</dbReference>
<sequence length="167" mass="19020">MLRSLILQGLFFVAAFILLSSLREMSMLDKNTQVKQLSPVESKQFTSTTGELISIEAQDKTTVVYFFAPWCQICHASISNLQSIFENNRHVNVIAVALDFTSQQAVYDFISQHQLTFPVIFGNEQLKQQYAITAYPSYYVIDMDNKIIARSLGYSTELGLYLRTLLL</sequence>
<reference evidence="2 3" key="1">
    <citation type="submission" date="2019-01" db="EMBL/GenBank/DDBJ databases">
        <title>Litorilituus lipolytica sp. nov., isolated from intertidal sand of the Yellow Sea in China.</title>
        <authorList>
            <person name="Liu A."/>
        </authorList>
    </citation>
    <scope>NUCLEOTIDE SEQUENCE [LARGE SCALE GENOMIC DNA]</scope>
    <source>
        <strain evidence="2 3">RZ04</strain>
    </source>
</reference>
<evidence type="ECO:0000313" key="2">
    <source>
        <dbReference type="EMBL" id="TPH12817.1"/>
    </source>
</evidence>
<dbReference type="InterPro" id="IPR050553">
    <property type="entry name" value="Thioredoxin_ResA/DsbE_sf"/>
</dbReference>
<dbReference type="Pfam" id="PF00578">
    <property type="entry name" value="AhpC-TSA"/>
    <property type="match status" value="1"/>
</dbReference>
<dbReference type="PANTHER" id="PTHR42852">
    <property type="entry name" value="THIOL:DISULFIDE INTERCHANGE PROTEIN DSBE"/>
    <property type="match status" value="1"/>
</dbReference>
<dbReference type="GO" id="GO:0016209">
    <property type="term" value="F:antioxidant activity"/>
    <property type="evidence" value="ECO:0007669"/>
    <property type="project" value="InterPro"/>
</dbReference>
<dbReference type="PANTHER" id="PTHR42852:SF13">
    <property type="entry name" value="PROTEIN DIPZ"/>
    <property type="match status" value="1"/>
</dbReference>
<dbReference type="CDD" id="cd02966">
    <property type="entry name" value="TlpA_like_family"/>
    <property type="match status" value="1"/>
</dbReference>
<evidence type="ECO:0000259" key="1">
    <source>
        <dbReference type="PROSITE" id="PS51352"/>
    </source>
</evidence>
<organism evidence="2 3">
    <name type="scientific">Litorilituus lipolyticus</name>
    <dbReference type="NCBI Taxonomy" id="2491017"/>
    <lineage>
        <taxon>Bacteria</taxon>
        <taxon>Pseudomonadati</taxon>
        <taxon>Pseudomonadota</taxon>
        <taxon>Gammaproteobacteria</taxon>
        <taxon>Alteromonadales</taxon>
        <taxon>Colwelliaceae</taxon>
        <taxon>Litorilituus</taxon>
    </lineage>
</organism>
<comment type="caution">
    <text evidence="2">The sequence shown here is derived from an EMBL/GenBank/DDBJ whole genome shotgun (WGS) entry which is preliminary data.</text>
</comment>
<dbReference type="PROSITE" id="PS51352">
    <property type="entry name" value="THIOREDOXIN_2"/>
    <property type="match status" value="1"/>
</dbReference>
<accession>A0A502KX49</accession>
<dbReference type="InterPro" id="IPR036249">
    <property type="entry name" value="Thioredoxin-like_sf"/>
</dbReference>
<evidence type="ECO:0000313" key="3">
    <source>
        <dbReference type="Proteomes" id="UP000315303"/>
    </source>
</evidence>
<dbReference type="OrthoDB" id="9796554at2"/>
<protein>
    <submittedName>
        <fullName evidence="2">TlpA family protein disulfide reductase</fullName>
    </submittedName>
</protein>